<evidence type="ECO:0000259" key="10">
    <source>
        <dbReference type="SMART" id="SM00199"/>
    </source>
</evidence>
<evidence type="ECO:0000256" key="4">
    <source>
        <dbReference type="ARBA" id="ARBA00022525"/>
    </source>
</evidence>
<sequence length="159" mass="17896">MISRSLLLVLLVLACLQSFTTAQNGNVPEEYQCCFRFQIQPIPVRVIKEYEVTDIRCTKPGVIFTLQNGRHVCADPSFKWMLHQVICLEVSHQTLATGLDSRGLYTFWGFPSGIRTTLMGLDQGLAECTIMSLSILVTLNSLVLGFWKLLVLLSLQLLF</sequence>
<evidence type="ECO:0000256" key="6">
    <source>
        <dbReference type="ARBA" id="ARBA00023157"/>
    </source>
</evidence>
<dbReference type="InterPro" id="IPR000827">
    <property type="entry name" value="Chemokine_CC_CS"/>
</dbReference>
<evidence type="ECO:0000256" key="3">
    <source>
        <dbReference type="ARBA" id="ARBA00022514"/>
    </source>
</evidence>
<evidence type="ECO:0000313" key="11">
    <source>
        <dbReference type="EMBL" id="KAK2860019.1"/>
    </source>
</evidence>
<comment type="similarity">
    <text evidence="2 9">Belongs to the intercrine beta (chemokine CC) family.</text>
</comment>
<keyword evidence="12" id="KW-1185">Reference proteome</keyword>
<evidence type="ECO:0000256" key="7">
    <source>
        <dbReference type="ARBA" id="ARBA00044740"/>
    </source>
</evidence>
<evidence type="ECO:0000256" key="5">
    <source>
        <dbReference type="ARBA" id="ARBA00022729"/>
    </source>
</evidence>
<feature type="signal peptide" evidence="9">
    <location>
        <begin position="1"/>
        <end position="22"/>
    </location>
</feature>
<dbReference type="InterPro" id="IPR001811">
    <property type="entry name" value="Chemokine_IL8-like_dom"/>
</dbReference>
<name>A0AA88NJR9_TACVA</name>
<reference evidence="11" key="1">
    <citation type="submission" date="2023-08" db="EMBL/GenBank/DDBJ databases">
        <title>Pelteobagrus vachellii genome.</title>
        <authorList>
            <person name="Liu H."/>
        </authorList>
    </citation>
    <scope>NUCLEOTIDE SEQUENCE</scope>
    <source>
        <strain evidence="11">PRFRI_2022a</strain>
        <tissue evidence="11">Muscle</tissue>
    </source>
</reference>
<keyword evidence="5 9" id="KW-0732">Signal</keyword>
<keyword evidence="3 9" id="KW-0202">Cytokine</keyword>
<dbReference type="SUPFAM" id="SSF54117">
    <property type="entry name" value="Interleukin 8-like chemokines"/>
    <property type="match status" value="1"/>
</dbReference>
<organism evidence="11 12">
    <name type="scientific">Tachysurus vachellii</name>
    <name type="common">Darkbarbel catfish</name>
    <name type="synonym">Pelteobagrus vachellii</name>
    <dbReference type="NCBI Taxonomy" id="175792"/>
    <lineage>
        <taxon>Eukaryota</taxon>
        <taxon>Metazoa</taxon>
        <taxon>Chordata</taxon>
        <taxon>Craniata</taxon>
        <taxon>Vertebrata</taxon>
        <taxon>Euteleostomi</taxon>
        <taxon>Actinopterygii</taxon>
        <taxon>Neopterygii</taxon>
        <taxon>Teleostei</taxon>
        <taxon>Ostariophysi</taxon>
        <taxon>Siluriformes</taxon>
        <taxon>Bagridae</taxon>
        <taxon>Tachysurus</taxon>
    </lineage>
</organism>
<dbReference type="PANTHER" id="PTHR12015">
    <property type="entry name" value="SMALL INDUCIBLE CYTOKINE A"/>
    <property type="match status" value="1"/>
</dbReference>
<dbReference type="PROSITE" id="PS00472">
    <property type="entry name" value="SMALL_CYTOKINES_CC"/>
    <property type="match status" value="1"/>
</dbReference>
<keyword evidence="4 9" id="KW-0964">Secreted</keyword>
<comment type="caution">
    <text evidence="11">The sequence shown here is derived from an EMBL/GenBank/DDBJ whole genome shotgun (WGS) entry which is preliminary data.</text>
</comment>
<dbReference type="PANTHER" id="PTHR12015:SF183">
    <property type="entry name" value="C-C MOTIF CHEMOKINE 3"/>
    <property type="match status" value="1"/>
</dbReference>
<feature type="chain" id="PRO_5041516292" description="C-C motif chemokine" evidence="9">
    <location>
        <begin position="23"/>
        <end position="159"/>
    </location>
</feature>
<evidence type="ECO:0000313" key="12">
    <source>
        <dbReference type="Proteomes" id="UP001187315"/>
    </source>
</evidence>
<evidence type="ECO:0000256" key="9">
    <source>
        <dbReference type="RuleBase" id="RU361150"/>
    </source>
</evidence>
<dbReference type="Proteomes" id="UP001187315">
    <property type="component" value="Unassembled WGS sequence"/>
</dbReference>
<dbReference type="CDD" id="cd00272">
    <property type="entry name" value="Chemokine_CC"/>
    <property type="match status" value="1"/>
</dbReference>
<dbReference type="GO" id="GO:0005615">
    <property type="term" value="C:extracellular space"/>
    <property type="evidence" value="ECO:0007669"/>
    <property type="project" value="UniProtKB-KW"/>
</dbReference>
<comment type="function">
    <text evidence="7">Monokine with inflammatory and chemokinetic properties. Binds to CCR1, CCR4 and CCR5. One of the major HIV-suppressive factors produced by CD8+ T-cells. Recombinant MIP-1-alpha induces a dose-dependent inhibition of different strains of HIV-1, HIV-2, and simian immunodeficiency virus (SIV).</text>
</comment>
<protein>
    <recommendedName>
        <fullName evidence="9">C-C motif chemokine</fullName>
    </recommendedName>
</protein>
<dbReference type="PROSITE" id="PS51257">
    <property type="entry name" value="PROKAR_LIPOPROTEIN"/>
    <property type="match status" value="1"/>
</dbReference>
<dbReference type="Gene3D" id="2.40.50.40">
    <property type="match status" value="1"/>
</dbReference>
<evidence type="ECO:0000256" key="8">
    <source>
        <dbReference type="ARBA" id="ARBA00046726"/>
    </source>
</evidence>
<evidence type="ECO:0000256" key="1">
    <source>
        <dbReference type="ARBA" id="ARBA00004613"/>
    </source>
</evidence>
<dbReference type="GO" id="GO:0008009">
    <property type="term" value="F:chemokine activity"/>
    <property type="evidence" value="ECO:0007669"/>
    <property type="project" value="InterPro"/>
</dbReference>
<comment type="subcellular location">
    <subcellularLocation>
        <location evidence="1 9">Secreted</location>
    </subcellularLocation>
</comment>
<comment type="subunit">
    <text evidence="8">Self-associates. Also heterodimer of MIP-1-alpha(4-69) and MIP-1-beta(3-69). Interacts with CCR1.</text>
</comment>
<dbReference type="InterPro" id="IPR036048">
    <property type="entry name" value="Interleukin_8-like_sf"/>
</dbReference>
<keyword evidence="6" id="KW-1015">Disulfide bond</keyword>
<proteinExistence type="inferred from homology"/>
<keyword evidence="9" id="KW-0145">Chemotaxis</keyword>
<dbReference type="GO" id="GO:0006955">
    <property type="term" value="P:immune response"/>
    <property type="evidence" value="ECO:0007669"/>
    <property type="project" value="InterPro"/>
</dbReference>
<dbReference type="SMART" id="SM00199">
    <property type="entry name" value="SCY"/>
    <property type="match status" value="1"/>
</dbReference>
<feature type="domain" description="Chemokine interleukin-8-like" evidence="10">
    <location>
        <begin position="30"/>
        <end position="86"/>
    </location>
</feature>
<dbReference type="AlphaFoldDB" id="A0AA88NJR9"/>
<dbReference type="Pfam" id="PF00048">
    <property type="entry name" value="IL8"/>
    <property type="match status" value="1"/>
</dbReference>
<gene>
    <name evidence="11" type="ORF">Q7C36_004185</name>
</gene>
<dbReference type="EMBL" id="JAVHJS010000004">
    <property type="protein sequence ID" value="KAK2860019.1"/>
    <property type="molecule type" value="Genomic_DNA"/>
</dbReference>
<accession>A0AA88NJR9</accession>
<evidence type="ECO:0000256" key="2">
    <source>
        <dbReference type="ARBA" id="ARBA00010868"/>
    </source>
</evidence>
<dbReference type="InterPro" id="IPR039809">
    <property type="entry name" value="Chemokine_b/g/d"/>
</dbReference>